<proteinExistence type="predicted"/>
<reference evidence="1 2" key="1">
    <citation type="journal article" date="2022" name="bioRxiv">
        <title>The genome of the oomycete Peronosclerospora sorghi, a cosmopolitan pathogen of maize and sorghum, is inflated with dispersed pseudogenes.</title>
        <authorList>
            <person name="Fletcher K."/>
            <person name="Martin F."/>
            <person name="Isakeit T."/>
            <person name="Cavanaugh K."/>
            <person name="Magill C."/>
            <person name="Michelmore R."/>
        </authorList>
    </citation>
    <scope>NUCLEOTIDE SEQUENCE [LARGE SCALE GENOMIC DNA]</scope>
    <source>
        <strain evidence="1">P6</strain>
    </source>
</reference>
<protein>
    <submittedName>
        <fullName evidence="1">Uncharacterized protein</fullName>
    </submittedName>
</protein>
<name>A0ACC0WGU0_9STRA</name>
<evidence type="ECO:0000313" key="1">
    <source>
        <dbReference type="EMBL" id="KAI9917807.1"/>
    </source>
</evidence>
<organism evidence="1 2">
    <name type="scientific">Peronosclerospora sorghi</name>
    <dbReference type="NCBI Taxonomy" id="230839"/>
    <lineage>
        <taxon>Eukaryota</taxon>
        <taxon>Sar</taxon>
        <taxon>Stramenopiles</taxon>
        <taxon>Oomycota</taxon>
        <taxon>Peronosporomycetes</taxon>
        <taxon>Peronosporales</taxon>
        <taxon>Peronosporaceae</taxon>
        <taxon>Peronosclerospora</taxon>
    </lineage>
</organism>
<keyword evidence="2" id="KW-1185">Reference proteome</keyword>
<gene>
    <name evidence="1" type="ORF">PsorP6_013259</name>
</gene>
<dbReference type="Proteomes" id="UP001163321">
    <property type="component" value="Chromosome 13"/>
</dbReference>
<evidence type="ECO:0000313" key="2">
    <source>
        <dbReference type="Proteomes" id="UP001163321"/>
    </source>
</evidence>
<comment type="caution">
    <text evidence="1">The sequence shown here is derived from an EMBL/GenBank/DDBJ whole genome shotgun (WGS) entry which is preliminary data.</text>
</comment>
<sequence>MPNCRFTTFGSTLWVTAIRPVAPGNTLSIDYGNFFYRTTPERQETLLESYGSCPQGILLPYPLTSNTVDNNSTEPSHLLFEWRCQTCGNIANATEQSQILAAEQELIENGFPESLEAIDGVVRRGVLHERHCLLFWALDSTGCEAAHTAAYENEAPHRRALATIWERIIRYMNEVLPFAHHEKTIYYDNLAQVYVVLGNLAAASEADARAYEISCLVSGTDCLPKRKLQKIMEMPPQTAQELRKLHADEARQRLRPQSAADDEDMRNE</sequence>
<dbReference type="EMBL" id="CM047592">
    <property type="protein sequence ID" value="KAI9917807.1"/>
    <property type="molecule type" value="Genomic_DNA"/>
</dbReference>
<accession>A0ACC0WGU0</accession>